<dbReference type="InterPro" id="IPR058922">
    <property type="entry name" value="WHD_DRP"/>
</dbReference>
<dbReference type="Pfam" id="PF23559">
    <property type="entry name" value="WHD_DRP"/>
    <property type="match status" value="1"/>
</dbReference>
<evidence type="ECO:0000259" key="4">
    <source>
        <dbReference type="Pfam" id="PF00931"/>
    </source>
</evidence>
<feature type="domain" description="Disease resistance protein winged helix" evidence="5">
    <location>
        <begin position="478"/>
        <end position="543"/>
    </location>
</feature>
<dbReference type="SUPFAM" id="SSF52058">
    <property type="entry name" value="L domain-like"/>
    <property type="match status" value="1"/>
</dbReference>
<dbReference type="OrthoDB" id="655895at2759"/>
<dbReference type="SUPFAM" id="SSF52540">
    <property type="entry name" value="P-loop containing nucleoside triphosphate hydrolases"/>
    <property type="match status" value="1"/>
</dbReference>
<dbReference type="GO" id="GO:0006952">
    <property type="term" value="P:defense response"/>
    <property type="evidence" value="ECO:0007669"/>
    <property type="project" value="UniProtKB-KW"/>
</dbReference>
<name>A0A5J9SWH9_9POAL</name>
<accession>A0A5J9SWH9</accession>
<dbReference type="InterPro" id="IPR002182">
    <property type="entry name" value="NB-ARC"/>
</dbReference>
<proteinExistence type="predicted"/>
<reference evidence="6 7" key="1">
    <citation type="journal article" date="2019" name="Sci. Rep.">
        <title>A high-quality genome of Eragrostis curvula grass provides insights into Poaceae evolution and supports new strategies to enhance forage quality.</title>
        <authorList>
            <person name="Carballo J."/>
            <person name="Santos B.A.C.M."/>
            <person name="Zappacosta D."/>
            <person name="Garbus I."/>
            <person name="Selva J.P."/>
            <person name="Gallo C.A."/>
            <person name="Diaz A."/>
            <person name="Albertini E."/>
            <person name="Caccamo M."/>
            <person name="Echenique V."/>
        </authorList>
    </citation>
    <scope>NUCLEOTIDE SEQUENCE [LARGE SCALE GENOMIC DNA]</scope>
    <source>
        <strain evidence="7">cv. Victoria</strain>
        <tissue evidence="6">Leaf</tissue>
    </source>
</reference>
<dbReference type="InterPro" id="IPR042197">
    <property type="entry name" value="Apaf_helical"/>
</dbReference>
<dbReference type="PANTHER" id="PTHR36766:SF64">
    <property type="entry name" value="OS12G0206100 PROTEIN"/>
    <property type="match status" value="1"/>
</dbReference>
<dbReference type="GO" id="GO:0043531">
    <property type="term" value="F:ADP binding"/>
    <property type="evidence" value="ECO:0007669"/>
    <property type="project" value="InterPro"/>
</dbReference>
<sequence>METALGAAHWVLGKVLNKLSDDLVAAYVSSKELGLNFNMMKTDMNFTLGLLHEAQQRDVTNPGLQGLLEDLSKKADEAENALDELHYFRIQDQLDGTQEAVLVDGLSKHAQHVRHAVRHTAGNWFSCFSCCCTQGDPDVAAVDKIPFDRVAMSKHIKSLIEEMHTLCDPIIKLLQVSLSSNPQKVICTTLKRPPTSSLTTQDKLYGRDAIFSQTIDYMTSEMHNETLSVLPIVGPGGIGKTTLTQHLFNHEEIKQRFTVRVWVCVSTNFDVVKLTQEILSCIPANENEDSNQANNTSNLNLLHESIAKRLKSKCFLIVFDDIWECKNKSDWDSLLAPFKKGQTKGNMVLITTRFPKITNMVKTDEATNIVNLQGLEPSGFWKFFQDCVFGEFKDEKHKDDLIGIAKAISDKLKCSPLAAKTVGSLLRNNHSREHWIGILNKKEWENLKRSDDDIMPALRISYDYLPFHLKKCFSYCALFPEDHRFHTTELTCFWDAIGIVDTSGQTDRVQDLVDELVDNGFLIKQVEDDESESYVLHDLLHELSRIVSSQECVIISFPGFIANNIQPSIRHVSVVMQGRCFENFQEEMIKVKTMLDIENLRSLMIFESYRSDKLASTILKDTFNKIKNLRILFIFMNSPKNLPHNFSNLIHLRYLKIRTPVSLPSAISRFYHLNFLYLEACDDFSDEVPKGFNRLVNLRHFYSSNEFYSNIPAVGKMECLEMLGKFHVKKESTGLVASKELQRTYKTGHEQELGGEQPALVLCARGWGGAPARSRVWQPPRSIEAGRVEGGGRSDVLVREASAVANPGEPSLARNDEYNAEEAVVFVWEHEPVPSFRETTASCSLLIYSVTRQIFMLRWMFTDGTFMCTVGALSRDVRVTSLECLSLSGISWDTLPPFGRLPLLKSLCLHDIGGLLQLRLDSGGLTDGSFKHLKEVELSNMPDLVEWIGGDNSHLFSRLEIIRCFSCPNFTMLPFYDCNGPSAEATDITWFPNLRELRITNCPKLCGSHPTAYCISSRWPAAITWF</sequence>
<feature type="non-terminal residue" evidence="6">
    <location>
        <position position="1"/>
    </location>
</feature>
<keyword evidence="1" id="KW-0677">Repeat</keyword>
<dbReference type="Gramene" id="TVU03294">
    <property type="protein sequence ID" value="TVU03294"/>
    <property type="gene ID" value="EJB05_51166"/>
</dbReference>
<gene>
    <name evidence="6" type="ORF">EJB05_51166</name>
</gene>
<feature type="coiled-coil region" evidence="3">
    <location>
        <begin position="61"/>
        <end position="88"/>
    </location>
</feature>
<evidence type="ECO:0000259" key="5">
    <source>
        <dbReference type="Pfam" id="PF23559"/>
    </source>
</evidence>
<evidence type="ECO:0000256" key="3">
    <source>
        <dbReference type="SAM" id="Coils"/>
    </source>
</evidence>
<dbReference type="Gene3D" id="3.40.50.300">
    <property type="entry name" value="P-loop containing nucleotide triphosphate hydrolases"/>
    <property type="match status" value="1"/>
</dbReference>
<dbReference type="PANTHER" id="PTHR36766">
    <property type="entry name" value="PLANT BROAD-SPECTRUM MILDEW RESISTANCE PROTEIN RPW8"/>
    <property type="match status" value="1"/>
</dbReference>
<dbReference type="PRINTS" id="PR00364">
    <property type="entry name" value="DISEASERSIST"/>
</dbReference>
<dbReference type="Gene3D" id="3.80.10.10">
    <property type="entry name" value="Ribonuclease Inhibitor"/>
    <property type="match status" value="2"/>
</dbReference>
<feature type="domain" description="NB-ARC" evidence="4">
    <location>
        <begin position="221"/>
        <end position="389"/>
    </location>
</feature>
<dbReference type="InterPro" id="IPR032675">
    <property type="entry name" value="LRR_dom_sf"/>
</dbReference>
<evidence type="ECO:0000256" key="2">
    <source>
        <dbReference type="ARBA" id="ARBA00022821"/>
    </source>
</evidence>
<dbReference type="Proteomes" id="UP000324897">
    <property type="component" value="Unassembled WGS sequence"/>
</dbReference>
<dbReference type="EMBL" id="RWGY01000197">
    <property type="protein sequence ID" value="TVU03294.1"/>
    <property type="molecule type" value="Genomic_DNA"/>
</dbReference>
<comment type="caution">
    <text evidence="6">The sequence shown here is derived from an EMBL/GenBank/DDBJ whole genome shotgun (WGS) entry which is preliminary data.</text>
</comment>
<dbReference type="AlphaFoldDB" id="A0A5J9SWH9"/>
<keyword evidence="7" id="KW-1185">Reference proteome</keyword>
<evidence type="ECO:0000256" key="1">
    <source>
        <dbReference type="ARBA" id="ARBA00022737"/>
    </source>
</evidence>
<keyword evidence="3" id="KW-0175">Coiled coil</keyword>
<organism evidence="6 7">
    <name type="scientific">Eragrostis curvula</name>
    <name type="common">weeping love grass</name>
    <dbReference type="NCBI Taxonomy" id="38414"/>
    <lineage>
        <taxon>Eukaryota</taxon>
        <taxon>Viridiplantae</taxon>
        <taxon>Streptophyta</taxon>
        <taxon>Embryophyta</taxon>
        <taxon>Tracheophyta</taxon>
        <taxon>Spermatophyta</taxon>
        <taxon>Magnoliopsida</taxon>
        <taxon>Liliopsida</taxon>
        <taxon>Poales</taxon>
        <taxon>Poaceae</taxon>
        <taxon>PACMAD clade</taxon>
        <taxon>Chloridoideae</taxon>
        <taxon>Eragrostideae</taxon>
        <taxon>Eragrostidinae</taxon>
        <taxon>Eragrostis</taxon>
    </lineage>
</organism>
<dbReference type="Gene3D" id="1.10.8.430">
    <property type="entry name" value="Helical domain of apoptotic protease-activating factors"/>
    <property type="match status" value="1"/>
</dbReference>
<evidence type="ECO:0000313" key="6">
    <source>
        <dbReference type="EMBL" id="TVU03294.1"/>
    </source>
</evidence>
<keyword evidence="2" id="KW-0611">Plant defense</keyword>
<dbReference type="InterPro" id="IPR036388">
    <property type="entry name" value="WH-like_DNA-bd_sf"/>
</dbReference>
<dbReference type="Gene3D" id="1.10.10.10">
    <property type="entry name" value="Winged helix-like DNA-binding domain superfamily/Winged helix DNA-binding domain"/>
    <property type="match status" value="1"/>
</dbReference>
<dbReference type="InterPro" id="IPR027417">
    <property type="entry name" value="P-loop_NTPase"/>
</dbReference>
<evidence type="ECO:0000313" key="7">
    <source>
        <dbReference type="Proteomes" id="UP000324897"/>
    </source>
</evidence>
<dbReference type="Pfam" id="PF00931">
    <property type="entry name" value="NB-ARC"/>
    <property type="match status" value="1"/>
</dbReference>
<protein>
    <submittedName>
        <fullName evidence="6">Uncharacterized protein</fullName>
    </submittedName>
</protein>